<dbReference type="RefSeq" id="WP_004748668.1">
    <property type="nucleotide sequence ID" value="NZ_AFWI01000210.1"/>
</dbReference>
<dbReference type="GeneID" id="23444092"/>
<reference evidence="2 5" key="3">
    <citation type="submission" date="2014-08" db="EMBL/GenBank/DDBJ databases">
        <title>First Complete Genome Sequence of the Shellfish Pathogen Vibrio tubiashii.</title>
        <authorList>
            <person name="Richards G.P."/>
            <person name="Needleman D.S."/>
            <person name="Watson M.A."/>
            <person name="Bono J.L."/>
        </authorList>
    </citation>
    <scope>NUCLEOTIDE SEQUENCE [LARGE SCALE GENOMIC DNA]</scope>
    <source>
        <strain evidence="2 5">ATCC 19109</strain>
    </source>
</reference>
<organism evidence="2 5">
    <name type="scientific">Vibrio tubiashii ATCC 19109</name>
    <dbReference type="NCBI Taxonomy" id="1051646"/>
    <lineage>
        <taxon>Bacteria</taxon>
        <taxon>Pseudomonadati</taxon>
        <taxon>Pseudomonadota</taxon>
        <taxon>Gammaproteobacteria</taxon>
        <taxon>Vibrionales</taxon>
        <taxon>Vibrionaceae</taxon>
        <taxon>Vibrio</taxon>
        <taxon>Vibrio oreintalis group</taxon>
    </lineage>
</organism>
<dbReference type="AlphaFoldDB" id="F9TD20"/>
<reference evidence="3" key="1">
    <citation type="submission" date="2011-08" db="EMBL/GenBank/DDBJ databases">
        <authorList>
            <person name="Hoffman M."/>
            <person name="Strain E.A."/>
            <person name="Brown E."/>
            <person name="Allard M.W."/>
        </authorList>
    </citation>
    <scope>NUCLEOTIDE SEQUENCE</scope>
    <source>
        <strain evidence="3">ATCC 19109</strain>
    </source>
</reference>
<evidence type="ECO:0000256" key="1">
    <source>
        <dbReference type="SAM" id="Phobius"/>
    </source>
</evidence>
<accession>F9TD20</accession>
<evidence type="ECO:0000313" key="3">
    <source>
        <dbReference type="EMBL" id="EGU47275.1"/>
    </source>
</evidence>
<dbReference type="Proteomes" id="UP000003836">
    <property type="component" value="Unassembled WGS sequence"/>
</dbReference>
<sequence length="207" mass="23118">MLNEKGQLKNPTWVLETLGREFDSFQDSVFESVDEAIEDVSKLYAESQDVVRKLECIAKHRQTIPELPQKISNGDIDAVETFVDTVLIELDPDWAQEIKGHEQFPNAMAIIEDHDTILTYVTYLSLMLEAIPLNFYFYYGGKAGTYLILELILTVVLAICTLGTGAAARIATLVARFAGGAKKVTTILLLLRITTVIRCTQCLITLM</sequence>
<dbReference type="EMBL" id="CP009354">
    <property type="protein sequence ID" value="AIW13582.1"/>
    <property type="molecule type" value="Genomic_DNA"/>
</dbReference>
<gene>
    <name evidence="2" type="ORF">IX91_05105</name>
    <name evidence="3" type="ORF">VITU9109_04467</name>
</gene>
<feature type="transmembrane region" description="Helical" evidence="1">
    <location>
        <begin position="117"/>
        <end position="139"/>
    </location>
</feature>
<feature type="transmembrane region" description="Helical" evidence="1">
    <location>
        <begin position="151"/>
        <end position="175"/>
    </location>
</feature>
<evidence type="ECO:0000313" key="2">
    <source>
        <dbReference type="EMBL" id="AIW13582.1"/>
    </source>
</evidence>
<name>F9TD20_9VIBR</name>
<dbReference type="HOGENOM" id="CLU_1325922_0_0_6"/>
<keyword evidence="4" id="KW-1185">Reference proteome</keyword>
<dbReference type="EMBL" id="AFWI01000210">
    <property type="protein sequence ID" value="EGU47275.1"/>
    <property type="molecule type" value="Genomic_DNA"/>
</dbReference>
<reference evidence="3 4" key="2">
    <citation type="journal article" date="2012" name="Int. J. Syst. Evol. Microbiol.">
        <title>Vibrio caribbeanicus sp. nov., isolated from the marine sponge Scleritoderma cyanea.</title>
        <authorList>
            <person name="Hoffmann M."/>
            <person name="Monday S.R."/>
            <person name="Allard M.W."/>
            <person name="Strain E.A."/>
            <person name="Whittaker P."/>
            <person name="Naum M."/>
            <person name="McCarthy P.J."/>
            <person name="Lopez J.V."/>
            <person name="Fischer M."/>
            <person name="Brown E.W."/>
        </authorList>
    </citation>
    <scope>NUCLEOTIDE SEQUENCE [LARGE SCALE GENOMIC DNA]</scope>
    <source>
        <strain evidence="3 4">ATCC 19109</strain>
    </source>
</reference>
<keyword evidence="1" id="KW-0812">Transmembrane</keyword>
<evidence type="ECO:0000313" key="4">
    <source>
        <dbReference type="Proteomes" id="UP000003836"/>
    </source>
</evidence>
<protein>
    <submittedName>
        <fullName evidence="2">Uncharacterized protein</fullName>
    </submittedName>
</protein>
<keyword evidence="1" id="KW-1133">Transmembrane helix</keyword>
<proteinExistence type="predicted"/>
<dbReference type="Proteomes" id="UP000030071">
    <property type="component" value="Chromosome 1"/>
</dbReference>
<evidence type="ECO:0000313" key="5">
    <source>
        <dbReference type="Proteomes" id="UP000030071"/>
    </source>
</evidence>
<dbReference type="STRING" id="1051646.IX91_05105"/>
<dbReference type="eggNOG" id="COG4104">
    <property type="taxonomic scope" value="Bacteria"/>
</dbReference>
<keyword evidence="1" id="KW-0472">Membrane</keyword>
<dbReference type="PATRIC" id="fig|1051646.9.peg.999"/>
<dbReference type="KEGG" id="vtu:IX91_05105"/>